<proteinExistence type="predicted"/>
<accession>A0A852VS87</accession>
<gene>
    <name evidence="2" type="ORF">HDF08_004301</name>
</gene>
<dbReference type="Proteomes" id="UP000564385">
    <property type="component" value="Unassembled WGS sequence"/>
</dbReference>
<sequence length="93" mass="9776">MTGFYGPTAAGNGEEANLSEQDAGPGENLTATAMAKTTATAMARTTATAMARTTARSGRVGFYFPTHRKERDEWGTRFFGGGKGARAAKLQVI</sequence>
<evidence type="ECO:0000256" key="1">
    <source>
        <dbReference type="SAM" id="MobiDB-lite"/>
    </source>
</evidence>
<name>A0A852VS87_9BACT</name>
<reference evidence="2 3" key="1">
    <citation type="submission" date="2020-07" db="EMBL/GenBank/DDBJ databases">
        <title>Genomic Encyclopedia of Type Strains, Phase IV (KMG-V): Genome sequencing to study the core and pangenomes of soil and plant-associated prokaryotes.</title>
        <authorList>
            <person name="Whitman W."/>
        </authorList>
    </citation>
    <scope>NUCLEOTIDE SEQUENCE [LARGE SCALE GENOMIC DNA]</scope>
    <source>
        <strain evidence="2 3">M8UP22</strain>
    </source>
</reference>
<evidence type="ECO:0000313" key="2">
    <source>
        <dbReference type="EMBL" id="NYF92182.1"/>
    </source>
</evidence>
<organism evidence="2 3">
    <name type="scientific">Tunturiibacter lichenicola</name>
    <dbReference type="NCBI Taxonomy" id="2051959"/>
    <lineage>
        <taxon>Bacteria</taxon>
        <taxon>Pseudomonadati</taxon>
        <taxon>Acidobacteriota</taxon>
        <taxon>Terriglobia</taxon>
        <taxon>Terriglobales</taxon>
        <taxon>Acidobacteriaceae</taxon>
        <taxon>Tunturiibacter</taxon>
    </lineage>
</organism>
<comment type="caution">
    <text evidence="2">The sequence shown here is derived from an EMBL/GenBank/DDBJ whole genome shotgun (WGS) entry which is preliminary data.</text>
</comment>
<dbReference type="AlphaFoldDB" id="A0A852VS87"/>
<feature type="region of interest" description="Disordered" evidence="1">
    <location>
        <begin position="1"/>
        <end position="27"/>
    </location>
</feature>
<evidence type="ECO:0000313" key="3">
    <source>
        <dbReference type="Proteomes" id="UP000564385"/>
    </source>
</evidence>
<dbReference type="EMBL" id="JACCCU010000003">
    <property type="protein sequence ID" value="NYF92182.1"/>
    <property type="molecule type" value="Genomic_DNA"/>
</dbReference>
<protein>
    <submittedName>
        <fullName evidence="2">Uncharacterized protein</fullName>
    </submittedName>
</protein>